<dbReference type="GO" id="GO:0046578">
    <property type="term" value="P:regulation of Ras protein signal transduction"/>
    <property type="evidence" value="ECO:0007669"/>
    <property type="project" value="TreeGrafter"/>
</dbReference>
<dbReference type="PANTHER" id="PTHR11362">
    <property type="entry name" value="PHOSPHATIDYLETHANOLAMINE-BINDING PROTEIN"/>
    <property type="match status" value="1"/>
</dbReference>
<reference evidence="2 3" key="1">
    <citation type="submission" date="2015-05" db="EMBL/GenBank/DDBJ databases">
        <title>Distinctive expansion of gene families associated with plant cell wall degradation and secondary metabolism in the genomes of grapevine trunk pathogens.</title>
        <authorList>
            <person name="Lawrence D.P."/>
            <person name="Travadon R."/>
            <person name="Rolshausen P.E."/>
            <person name="Baumgartner K."/>
        </authorList>
    </citation>
    <scope>NUCLEOTIDE SEQUENCE [LARGE SCALE GENOMIC DNA]</scope>
    <source>
        <strain evidence="2">DA912</strain>
    </source>
</reference>
<dbReference type="Pfam" id="PF01161">
    <property type="entry name" value="PBP"/>
    <property type="match status" value="1"/>
</dbReference>
<evidence type="ECO:0000313" key="3">
    <source>
        <dbReference type="Proteomes" id="UP000034680"/>
    </source>
</evidence>
<dbReference type="Gene3D" id="3.90.280.10">
    <property type="entry name" value="PEBP-like"/>
    <property type="match status" value="1"/>
</dbReference>
<keyword evidence="1" id="KW-0732">Signal</keyword>
<proteinExistence type="predicted"/>
<dbReference type="GO" id="GO:0030162">
    <property type="term" value="P:regulation of proteolysis"/>
    <property type="evidence" value="ECO:0007669"/>
    <property type="project" value="TreeGrafter"/>
</dbReference>
<dbReference type="InterPro" id="IPR036610">
    <property type="entry name" value="PEBP-like_sf"/>
</dbReference>
<dbReference type="CDD" id="cd00866">
    <property type="entry name" value="PEBP_euk"/>
    <property type="match status" value="1"/>
</dbReference>
<dbReference type="AlphaFoldDB" id="A0A0G2HSQ1"/>
<comment type="caution">
    <text evidence="2">The sequence shown here is derived from an EMBL/GenBank/DDBJ whole genome shotgun (WGS) entry which is preliminary data.</text>
</comment>
<keyword evidence="3" id="KW-1185">Reference proteome</keyword>
<dbReference type="InterPro" id="IPR008914">
    <property type="entry name" value="PEBP"/>
</dbReference>
<dbReference type="Proteomes" id="UP000034680">
    <property type="component" value="Unassembled WGS sequence"/>
</dbReference>
<sequence length="289" mass="29843">MMITSYRLIALALAACPGLAIPPPEFGFVDSGNHTELSVAFTFDGNTTVVQEGQLFGGNITSQQPALAVDPAAYQSIADYNGNYVILMVDPDAPSPDNPTRRFILHWLAANVTQGTEAQAPLTGQRALTNSTPALVPYRPPMPPTNSSAHRYIIYAFAQPDSFTIPESFGGLSDQNRSMFSLDRFISEAGLERPAAAEFWYVSREPDVPGTFVALAGGAYPGGNGAAVFSSGSGSATATATSSAGDTSSTGGADGTGTSAATVVAKASFSGLFTWLVGAGGLLGFALLL</sequence>
<name>A0A0G2HSQ1_9PEZI</name>
<dbReference type="OrthoDB" id="2506647at2759"/>
<gene>
    <name evidence="2" type="ORF">UCDDA912_g02178</name>
</gene>
<dbReference type="GO" id="GO:0030414">
    <property type="term" value="F:peptidase inhibitor activity"/>
    <property type="evidence" value="ECO:0007669"/>
    <property type="project" value="TreeGrafter"/>
</dbReference>
<dbReference type="GO" id="GO:0005543">
    <property type="term" value="F:phospholipid binding"/>
    <property type="evidence" value="ECO:0007669"/>
    <property type="project" value="TreeGrafter"/>
</dbReference>
<dbReference type="InterPro" id="IPR035810">
    <property type="entry name" value="PEBP_euk"/>
</dbReference>
<dbReference type="STRING" id="1214573.A0A0G2HSQ1"/>
<feature type="chain" id="PRO_5002545307" evidence="1">
    <location>
        <begin position="21"/>
        <end position="289"/>
    </location>
</feature>
<evidence type="ECO:0000313" key="2">
    <source>
        <dbReference type="EMBL" id="KKY37833.1"/>
    </source>
</evidence>
<feature type="signal peptide" evidence="1">
    <location>
        <begin position="1"/>
        <end position="20"/>
    </location>
</feature>
<accession>A0A0G2HSQ1</accession>
<dbReference type="PANTHER" id="PTHR11362:SF148">
    <property type="entry name" value="CARBOXYPEPTIDASE Y INHIBITOR"/>
    <property type="match status" value="1"/>
</dbReference>
<evidence type="ECO:0000256" key="1">
    <source>
        <dbReference type="SAM" id="SignalP"/>
    </source>
</evidence>
<organism evidence="2 3">
    <name type="scientific">Diaporthe ampelina</name>
    <dbReference type="NCBI Taxonomy" id="1214573"/>
    <lineage>
        <taxon>Eukaryota</taxon>
        <taxon>Fungi</taxon>
        <taxon>Dikarya</taxon>
        <taxon>Ascomycota</taxon>
        <taxon>Pezizomycotina</taxon>
        <taxon>Sordariomycetes</taxon>
        <taxon>Sordariomycetidae</taxon>
        <taxon>Diaporthales</taxon>
        <taxon>Diaporthaceae</taxon>
        <taxon>Diaporthe</taxon>
    </lineage>
</organism>
<protein>
    <submittedName>
        <fullName evidence="2">Putative phosphatidylethanolamine-binding protein pebp</fullName>
    </submittedName>
</protein>
<dbReference type="EMBL" id="LCUC01000067">
    <property type="protein sequence ID" value="KKY37833.1"/>
    <property type="molecule type" value="Genomic_DNA"/>
</dbReference>
<dbReference type="SUPFAM" id="SSF49777">
    <property type="entry name" value="PEBP-like"/>
    <property type="match status" value="1"/>
</dbReference>
<reference evidence="2 3" key="2">
    <citation type="submission" date="2015-05" db="EMBL/GenBank/DDBJ databases">
        <authorList>
            <person name="Morales-Cruz A."/>
            <person name="Amrine K.C."/>
            <person name="Cantu D."/>
        </authorList>
    </citation>
    <scope>NUCLEOTIDE SEQUENCE [LARGE SCALE GENOMIC DNA]</scope>
    <source>
        <strain evidence="2">DA912</strain>
    </source>
</reference>